<dbReference type="AlphaFoldDB" id="A0A815P4S2"/>
<gene>
    <name evidence="1" type="ORF">VCS650_LOCUS39070</name>
</gene>
<dbReference type="OrthoDB" id="428346at2759"/>
<evidence type="ECO:0000313" key="1">
    <source>
        <dbReference type="EMBL" id="CAF1444141.1"/>
    </source>
</evidence>
<comment type="caution">
    <text evidence="1">The sequence shown here is derived from an EMBL/GenBank/DDBJ whole genome shotgun (WGS) entry which is preliminary data.</text>
</comment>
<sequence length="200" mass="22998">MIYSCQSFCGGWGDRLRGILSVYILALLTNRHFMIDMNYPCEILKKSKNRARLNINTMRSWQTAIRNEIANTIKPKDFVQIWSSYNDIVISTNSDYVTPALHNKFVLNQTRKLLGRLLLAQAAMQTLFAFLFELLFTPSISVRNRLDTILAASRHRHLICLHIRPGKNPTNPFDHAFTGRVNTTKAMLNFTNNYLSNKSS</sequence>
<name>A0A815P4S2_9BILA</name>
<proteinExistence type="predicted"/>
<protein>
    <submittedName>
        <fullName evidence="1">Uncharacterized protein</fullName>
    </submittedName>
</protein>
<organism evidence="1 2">
    <name type="scientific">Adineta steineri</name>
    <dbReference type="NCBI Taxonomy" id="433720"/>
    <lineage>
        <taxon>Eukaryota</taxon>
        <taxon>Metazoa</taxon>
        <taxon>Spiralia</taxon>
        <taxon>Gnathifera</taxon>
        <taxon>Rotifera</taxon>
        <taxon>Eurotatoria</taxon>
        <taxon>Bdelloidea</taxon>
        <taxon>Adinetida</taxon>
        <taxon>Adinetidae</taxon>
        <taxon>Adineta</taxon>
    </lineage>
</organism>
<reference evidence="1" key="1">
    <citation type="submission" date="2021-02" db="EMBL/GenBank/DDBJ databases">
        <authorList>
            <person name="Nowell W R."/>
        </authorList>
    </citation>
    <scope>NUCLEOTIDE SEQUENCE</scope>
</reference>
<accession>A0A815P4S2</accession>
<dbReference type="EMBL" id="CAJNON010001241">
    <property type="protein sequence ID" value="CAF1444141.1"/>
    <property type="molecule type" value="Genomic_DNA"/>
</dbReference>
<dbReference type="Proteomes" id="UP000663891">
    <property type="component" value="Unassembled WGS sequence"/>
</dbReference>
<evidence type="ECO:0000313" key="2">
    <source>
        <dbReference type="Proteomes" id="UP000663891"/>
    </source>
</evidence>